<dbReference type="EMBL" id="MT144608">
    <property type="protein sequence ID" value="QJH94920.1"/>
    <property type="molecule type" value="Genomic_DNA"/>
</dbReference>
<protein>
    <submittedName>
        <fullName evidence="1">Uncharacterized protein</fullName>
    </submittedName>
</protein>
<organism evidence="1">
    <name type="scientific">viral metagenome</name>
    <dbReference type="NCBI Taxonomy" id="1070528"/>
    <lineage>
        <taxon>unclassified sequences</taxon>
        <taxon>metagenomes</taxon>
        <taxon>organismal metagenomes</taxon>
    </lineage>
</organism>
<proteinExistence type="predicted"/>
<dbReference type="AlphaFoldDB" id="A0A6H1ZA48"/>
<evidence type="ECO:0000313" key="1">
    <source>
        <dbReference type="EMBL" id="QJA44773.1"/>
    </source>
</evidence>
<accession>A0A6H1ZA48</accession>
<reference evidence="1" key="1">
    <citation type="submission" date="2020-03" db="EMBL/GenBank/DDBJ databases">
        <title>The deep terrestrial virosphere.</title>
        <authorList>
            <person name="Holmfeldt K."/>
            <person name="Nilsson E."/>
            <person name="Simone D."/>
            <person name="Lopez-Fernandez M."/>
            <person name="Wu X."/>
            <person name="de Brujin I."/>
            <person name="Lundin D."/>
            <person name="Andersson A."/>
            <person name="Bertilsson S."/>
            <person name="Dopson M."/>
        </authorList>
    </citation>
    <scope>NUCLEOTIDE SEQUENCE</scope>
    <source>
        <strain evidence="1">TM448A00147</strain>
        <strain evidence="2">TM448B00305</strain>
    </source>
</reference>
<name>A0A6H1ZA48_9ZZZZ</name>
<evidence type="ECO:0000313" key="2">
    <source>
        <dbReference type="EMBL" id="QJH94920.1"/>
    </source>
</evidence>
<dbReference type="EMBL" id="MT143980">
    <property type="protein sequence ID" value="QJA44773.1"/>
    <property type="molecule type" value="Genomic_DNA"/>
</dbReference>
<gene>
    <name evidence="1" type="ORF">TM448A00147_0032</name>
    <name evidence="2" type="ORF">TM448B00305_0041</name>
</gene>
<sequence>MPLTIRTTFVHTADEVDRTWPSKTMSVALVGTNTAGGTMNTAVAPALVPLGAAVLGGWWMFANRSVEAAEIIHLSVGVGGAERFATLLPGEEFPIRLAAALPVGLFAASAVGVPLLEYWGLDP</sequence>